<evidence type="ECO:0000313" key="3">
    <source>
        <dbReference type="Proteomes" id="UP000196228"/>
    </source>
</evidence>
<dbReference type="InterPro" id="IPR055878">
    <property type="entry name" value="DUF7455"/>
</dbReference>
<name>A0A1Y0I2S8_CELCE</name>
<proteinExistence type="predicted"/>
<dbReference type="Proteomes" id="UP000196228">
    <property type="component" value="Chromosome"/>
</dbReference>
<dbReference type="Pfam" id="PF24254">
    <property type="entry name" value="DUF7455"/>
    <property type="match status" value="1"/>
</dbReference>
<evidence type="ECO:0000313" key="2">
    <source>
        <dbReference type="EMBL" id="ARU54086.1"/>
    </source>
</evidence>
<dbReference type="KEGG" id="cceu:CBR64_20095"/>
<organism evidence="2 3">
    <name type="scientific">Cellulosimicrobium cellulans</name>
    <name type="common">Arthrobacter luteus</name>
    <dbReference type="NCBI Taxonomy" id="1710"/>
    <lineage>
        <taxon>Bacteria</taxon>
        <taxon>Bacillati</taxon>
        <taxon>Actinomycetota</taxon>
        <taxon>Actinomycetes</taxon>
        <taxon>Micrococcales</taxon>
        <taxon>Promicromonosporaceae</taxon>
        <taxon>Cellulosimicrobium</taxon>
    </lineage>
</organism>
<sequence>MLRGGWFDVHVTATTTTTEPLTAADRCDRCGAQAYVRVVLPSGELLFCGHHARAHADAYTDLATSIQDETDKLLAEHGAR</sequence>
<evidence type="ECO:0000259" key="1">
    <source>
        <dbReference type="Pfam" id="PF24254"/>
    </source>
</evidence>
<feature type="domain" description="DUF7455" evidence="1">
    <location>
        <begin position="21"/>
        <end position="73"/>
    </location>
</feature>
<dbReference type="AlphaFoldDB" id="A0A1Y0I2S8"/>
<accession>A0A1Y0I2S8</accession>
<gene>
    <name evidence="2" type="ORF">CBR64_20095</name>
</gene>
<reference evidence="2 3" key="1">
    <citation type="submission" date="2017-05" db="EMBL/GenBank/DDBJ databases">
        <authorList>
            <person name="Song R."/>
            <person name="Chenine A.L."/>
            <person name="Ruprecht R.M."/>
        </authorList>
    </citation>
    <scope>NUCLEOTIDE SEQUENCE [LARGE SCALE GENOMIC DNA]</scope>
    <source>
        <strain evidence="2 3">PSBB019</strain>
    </source>
</reference>
<protein>
    <recommendedName>
        <fullName evidence="1">DUF7455 domain-containing protein</fullName>
    </recommendedName>
</protein>
<dbReference type="EMBL" id="CP021383">
    <property type="protein sequence ID" value="ARU54086.1"/>
    <property type="molecule type" value="Genomic_DNA"/>
</dbReference>